<sequence>MIHNPFNERLIGNRYLYGVEEMASKLSLEFLSWLLEQRNNDISGFVMLSGERVPEKFSKIIWPILDELRVDGVIKGLRKYGQMDKQQCDFSLTPTALDVMHQSISAHGTTHINFYGDIAHSQIATGNHNSFGAQSNVKTVNHLDYSNLYEKKTIGSIFRFVLFDVIALVANIATIIATYLSLKSENKNVIVAAIQYDWRIYLIFFMIFVFVIMVQITWYLWLNKRWFNLIRQGKTIYKVKSKKCPCCGAKMDYIYRNNAGCFSCSENPRDHSFDVDHTKL</sequence>
<accession>Q24ZT8</accession>
<keyword evidence="3" id="KW-1185">Reference proteome</keyword>
<evidence type="ECO:0000313" key="2">
    <source>
        <dbReference type="EMBL" id="BAE82454.1"/>
    </source>
</evidence>
<dbReference type="KEGG" id="dsy:DSY0665"/>
<evidence type="ECO:0000313" key="3">
    <source>
        <dbReference type="Proteomes" id="UP000001946"/>
    </source>
</evidence>
<reference evidence="2 3" key="1">
    <citation type="journal article" date="2006" name="J. Bacteriol.">
        <title>Complete genome sequence of the dehalorespiring bacterium Desulfitobacterium hafniense Y51 and comparison with Dehalococcoides ethenogenes 195.</title>
        <authorList>
            <person name="Nonaka H."/>
            <person name="Keresztes G."/>
            <person name="Shinoda Y."/>
            <person name="Ikenaga Y."/>
            <person name="Abe M."/>
            <person name="Naito K."/>
            <person name="Inatomi K."/>
            <person name="Furukawa K."/>
            <person name="Inui M."/>
            <person name="Yukawa H."/>
        </authorList>
    </citation>
    <scope>NUCLEOTIDE SEQUENCE [LARGE SCALE GENOMIC DNA]</scope>
    <source>
        <strain evidence="2 3">Y51</strain>
    </source>
</reference>
<feature type="transmembrane region" description="Helical" evidence="1">
    <location>
        <begin position="200"/>
        <end position="222"/>
    </location>
</feature>
<feature type="transmembrane region" description="Helical" evidence="1">
    <location>
        <begin position="157"/>
        <end position="180"/>
    </location>
</feature>
<gene>
    <name evidence="2" type="ordered locus">DSY0665</name>
</gene>
<proteinExistence type="predicted"/>
<dbReference type="AlphaFoldDB" id="Q24ZT8"/>
<keyword evidence="1" id="KW-1133">Transmembrane helix</keyword>
<dbReference type="HOGENOM" id="CLU_992987_0_0_9"/>
<dbReference type="Proteomes" id="UP000001946">
    <property type="component" value="Chromosome"/>
</dbReference>
<organism evidence="2 3">
    <name type="scientific">Desulfitobacterium hafniense (strain Y51)</name>
    <dbReference type="NCBI Taxonomy" id="138119"/>
    <lineage>
        <taxon>Bacteria</taxon>
        <taxon>Bacillati</taxon>
        <taxon>Bacillota</taxon>
        <taxon>Clostridia</taxon>
        <taxon>Eubacteriales</taxon>
        <taxon>Desulfitobacteriaceae</taxon>
        <taxon>Desulfitobacterium</taxon>
    </lineage>
</organism>
<evidence type="ECO:0000256" key="1">
    <source>
        <dbReference type="SAM" id="Phobius"/>
    </source>
</evidence>
<keyword evidence="1" id="KW-0812">Transmembrane</keyword>
<name>Q24ZT8_DESHY</name>
<keyword evidence="1" id="KW-0472">Membrane</keyword>
<dbReference type="EMBL" id="AP008230">
    <property type="protein sequence ID" value="BAE82454.1"/>
    <property type="molecule type" value="Genomic_DNA"/>
</dbReference>
<protein>
    <submittedName>
        <fullName evidence="2">Uncharacterized protein</fullName>
    </submittedName>
</protein>